<organism evidence="4 5">
    <name type="scientific">Orchesella dallaii</name>
    <dbReference type="NCBI Taxonomy" id="48710"/>
    <lineage>
        <taxon>Eukaryota</taxon>
        <taxon>Metazoa</taxon>
        <taxon>Ecdysozoa</taxon>
        <taxon>Arthropoda</taxon>
        <taxon>Hexapoda</taxon>
        <taxon>Collembola</taxon>
        <taxon>Entomobryomorpha</taxon>
        <taxon>Entomobryoidea</taxon>
        <taxon>Orchesellidae</taxon>
        <taxon>Orchesellinae</taxon>
        <taxon>Orchesella</taxon>
    </lineage>
</organism>
<feature type="coiled-coil region" evidence="1">
    <location>
        <begin position="742"/>
        <end position="878"/>
    </location>
</feature>
<feature type="region of interest" description="Disordered" evidence="2">
    <location>
        <begin position="1"/>
        <end position="313"/>
    </location>
</feature>
<evidence type="ECO:0000256" key="2">
    <source>
        <dbReference type="SAM" id="MobiDB-lite"/>
    </source>
</evidence>
<keyword evidence="5" id="KW-1185">Reference proteome</keyword>
<reference evidence="4 5" key="1">
    <citation type="submission" date="2024-08" db="EMBL/GenBank/DDBJ databases">
        <authorList>
            <person name="Cucini C."/>
            <person name="Frati F."/>
        </authorList>
    </citation>
    <scope>NUCLEOTIDE SEQUENCE [LARGE SCALE GENOMIC DNA]</scope>
</reference>
<feature type="compositionally biased region" description="Low complexity" evidence="2">
    <location>
        <begin position="83"/>
        <end position="93"/>
    </location>
</feature>
<evidence type="ECO:0000313" key="4">
    <source>
        <dbReference type="EMBL" id="CAL8092529.1"/>
    </source>
</evidence>
<evidence type="ECO:0000313" key="5">
    <source>
        <dbReference type="Proteomes" id="UP001642540"/>
    </source>
</evidence>
<feature type="compositionally biased region" description="Low complexity" evidence="2">
    <location>
        <begin position="276"/>
        <end position="307"/>
    </location>
</feature>
<gene>
    <name evidence="4" type="ORF">ODALV1_LOCUS8249</name>
</gene>
<protein>
    <recommendedName>
        <fullName evidence="3">Fas-binding factor 1 C-terminal domain-containing protein</fullName>
    </recommendedName>
</protein>
<dbReference type="InterPro" id="IPR049390">
    <property type="entry name" value="FBF1_C"/>
</dbReference>
<sequence>MGDFDDDDFDIDELLDEIDSSGTKAKAPKTPTAAAPSPSEKSNISANKSVRFSNDEGGGDDDFISKLPRSQQAPASTRTLFMSNSSSNPQPSSTAKPPLPPTSRSRSTAQTGSSKDDWLGIQDNKASLSPTSSPPPTQRRTGSSSNPPSSSSMPADQSKPQGNSSDEEDALFKDIGLARQSTSPRRRSALNQPSKPAVPEQQKPVSAPLPPQQRSRPGATFGEATSTPPMSLGGLGGDQNIMSTGPSVPTKSTFSSSFLDQLGMSPIGSPKQSLDLNKPLLPKSQPLPSSASLLGPSPFSDSFPPKSQLMPSIPSAETMHSFSLTGPPAVPSDMAITGLNFQSPGQAVSQQQAPTKKKVTKSAAAAAATPANTLQLPSHLINEEDLKAMSTSLKTLYANQLELQEKSFLEQMEFMTEANRRREEMLKEEMRTMQSDYEERLDRLKNEIREFETKQLQKNPTQQDITALASLSQQLNSGIVTLRDALQKSNEIGNIGGVNSNTQQVLQQLLQQNLKQNEDKLQGVEGKVCNMVKAVDESVAKRFALMNEAWKNLCAQIKQNLNEVGTTLESKQSGGADLTKLHDMMDPKFQNLIKTVEDLEKVVISKEDPFPGLAKKMDDSQKLLIGELMKVQKLQRRVKESTDNITIEPLVKILESDKDDEHRRKEKLTTQIKEMRRDLKRILLESESRQESNQKYNMTAEMELKSISQSIRDLNSQLKFSLISGPTHPENLTNQFNSSMQQTQAEMEMKMLREERQALSESMAQINVEKRKLSEEKIQFEKQKLDFGKEKDQLRNLDIQLKTKMEETEEIQRKTETVRREEIHLTSEAQVKLREVEKEKSNLRNKLTDAEQKLRGWEQKLRQEKVELVREREFLDKLRDQLLCPGCLKHNENVGGPHPPPPPYIQMDIPGSTNTITLPHPSTNLNLVDEYFNTESDYLDAYYRRMFN</sequence>
<feature type="compositionally biased region" description="Low complexity" evidence="2">
    <location>
        <begin position="138"/>
        <end position="154"/>
    </location>
</feature>
<keyword evidence="1" id="KW-0175">Coiled coil</keyword>
<dbReference type="PANTHER" id="PTHR33689:SF1">
    <property type="entry name" value="FAS-BINDING FACTOR 1"/>
    <property type="match status" value="1"/>
</dbReference>
<evidence type="ECO:0000259" key="3">
    <source>
        <dbReference type="Pfam" id="PF21007"/>
    </source>
</evidence>
<feature type="compositionally biased region" description="Polar residues" evidence="2">
    <location>
        <begin position="179"/>
        <end position="194"/>
    </location>
</feature>
<feature type="compositionally biased region" description="Acidic residues" evidence="2">
    <location>
        <begin position="1"/>
        <end position="19"/>
    </location>
</feature>
<name>A0ABP1Q7R8_9HEXA</name>
<comment type="caution">
    <text evidence="4">The sequence shown here is derived from an EMBL/GenBank/DDBJ whole genome shotgun (WGS) entry which is preliminary data.</text>
</comment>
<feature type="coiled-coil region" evidence="1">
    <location>
        <begin position="651"/>
        <end position="717"/>
    </location>
</feature>
<dbReference type="Proteomes" id="UP001642540">
    <property type="component" value="Unassembled WGS sequence"/>
</dbReference>
<feature type="domain" description="Fas-binding factor 1 C-terminal" evidence="3">
    <location>
        <begin position="738"/>
        <end position="883"/>
    </location>
</feature>
<dbReference type="PANTHER" id="PTHR33689">
    <property type="entry name" value="FAS-BINDING FACTOR 1"/>
    <property type="match status" value="1"/>
</dbReference>
<dbReference type="InterPro" id="IPR033561">
    <property type="entry name" value="FBF1"/>
</dbReference>
<accession>A0ABP1Q7R8</accession>
<dbReference type="Pfam" id="PF21007">
    <property type="entry name" value="FBF1"/>
    <property type="match status" value="1"/>
</dbReference>
<feature type="compositionally biased region" description="Low complexity" evidence="2">
    <location>
        <begin position="23"/>
        <end position="36"/>
    </location>
</feature>
<feature type="compositionally biased region" description="Polar residues" evidence="2">
    <location>
        <begin position="39"/>
        <end position="52"/>
    </location>
</feature>
<dbReference type="EMBL" id="CAXLJM020000025">
    <property type="protein sequence ID" value="CAL8092529.1"/>
    <property type="molecule type" value="Genomic_DNA"/>
</dbReference>
<proteinExistence type="predicted"/>
<feature type="coiled-coil region" evidence="1">
    <location>
        <begin position="427"/>
        <end position="454"/>
    </location>
</feature>
<evidence type="ECO:0000256" key="1">
    <source>
        <dbReference type="SAM" id="Coils"/>
    </source>
</evidence>
<feature type="compositionally biased region" description="Polar residues" evidence="2">
    <location>
        <begin position="68"/>
        <end position="82"/>
    </location>
</feature>
<feature type="compositionally biased region" description="Polar residues" evidence="2">
    <location>
        <begin position="240"/>
        <end position="259"/>
    </location>
</feature>